<keyword evidence="3" id="KW-0238">DNA-binding</keyword>
<gene>
    <name evidence="6" type="ORF">GFD24_10830</name>
</gene>
<dbReference type="Pfam" id="PF03466">
    <property type="entry name" value="LysR_substrate"/>
    <property type="match status" value="1"/>
</dbReference>
<dbReference type="PANTHER" id="PTHR30346">
    <property type="entry name" value="TRANSCRIPTIONAL DUAL REGULATOR HCAR-RELATED"/>
    <property type="match status" value="1"/>
</dbReference>
<reference evidence="6 7" key="1">
    <citation type="submission" date="2019-10" db="EMBL/GenBank/DDBJ databases">
        <title>Bifidobacterium from non-human primates.</title>
        <authorList>
            <person name="Modesto M."/>
        </authorList>
    </citation>
    <scope>NUCLEOTIDE SEQUENCE [LARGE SCALE GENOMIC DNA]</scope>
    <source>
        <strain evidence="6 7">TREM</strain>
    </source>
</reference>
<dbReference type="Proteomes" id="UP000469943">
    <property type="component" value="Unassembled WGS sequence"/>
</dbReference>
<dbReference type="Gene3D" id="1.10.10.10">
    <property type="entry name" value="Winged helix-like DNA-binding domain superfamily/Winged helix DNA-binding domain"/>
    <property type="match status" value="1"/>
</dbReference>
<feature type="non-terminal residue" evidence="6">
    <location>
        <position position="309"/>
    </location>
</feature>
<dbReference type="Pfam" id="PF00126">
    <property type="entry name" value="HTH_1"/>
    <property type="match status" value="1"/>
</dbReference>
<evidence type="ECO:0000313" key="6">
    <source>
        <dbReference type="EMBL" id="NEG72686.1"/>
    </source>
</evidence>
<name>A0A7K3TE76_9BIFI</name>
<sequence>MCRRLRWNGADVELRVLRYFLAVAEEGSITGGAELLRISQPTMSRQLQQLERELGVTLFERGQRSIALTPEGMLLRDRARALIELADKTVNDVTNRSTEDLDGEIAICCGELRGVDWLADRMVAFRARHPRVRFALFSATADVMQERLEQGLSDVAVMGGAIDAERFDFLHLPQSDRWGVMMRDDDALADRNEIMPVDLAGRDVLMQYRPQMRGMLDNWLGGVRDEITVAGTYNLPLNAATAVRHGLGIALCIDVGQIGDGLQFVPLTPRLDVPSAVVWRRGRTLNSSAAAFVKSLRDAGASDLLDPAD</sequence>
<dbReference type="OrthoDB" id="3181812at2"/>
<accession>A0A7K3TE76</accession>
<dbReference type="CDD" id="cd05466">
    <property type="entry name" value="PBP2_LTTR_substrate"/>
    <property type="match status" value="1"/>
</dbReference>
<dbReference type="PANTHER" id="PTHR30346:SF0">
    <property type="entry name" value="HCA OPERON TRANSCRIPTIONAL ACTIVATOR HCAR"/>
    <property type="match status" value="1"/>
</dbReference>
<dbReference type="InterPro" id="IPR005119">
    <property type="entry name" value="LysR_subst-bd"/>
</dbReference>
<organism evidence="6 7">
    <name type="scientific">Bifidobacterium ramosum</name>
    <dbReference type="NCBI Taxonomy" id="1798158"/>
    <lineage>
        <taxon>Bacteria</taxon>
        <taxon>Bacillati</taxon>
        <taxon>Actinomycetota</taxon>
        <taxon>Actinomycetes</taxon>
        <taxon>Bifidobacteriales</taxon>
        <taxon>Bifidobacteriaceae</taxon>
        <taxon>Bifidobacterium</taxon>
    </lineage>
</organism>
<keyword evidence="2" id="KW-0805">Transcription regulation</keyword>
<dbReference type="AlphaFoldDB" id="A0A7K3TE76"/>
<dbReference type="GO" id="GO:0003700">
    <property type="term" value="F:DNA-binding transcription factor activity"/>
    <property type="evidence" value="ECO:0007669"/>
    <property type="project" value="InterPro"/>
</dbReference>
<protein>
    <submittedName>
        <fullName evidence="6">LysR family transcriptional regulator</fullName>
    </submittedName>
</protein>
<dbReference type="InterPro" id="IPR000847">
    <property type="entry name" value="LysR_HTH_N"/>
</dbReference>
<dbReference type="Gene3D" id="3.40.190.290">
    <property type="match status" value="1"/>
</dbReference>
<evidence type="ECO:0000256" key="3">
    <source>
        <dbReference type="ARBA" id="ARBA00023125"/>
    </source>
</evidence>
<evidence type="ECO:0000256" key="4">
    <source>
        <dbReference type="ARBA" id="ARBA00023163"/>
    </source>
</evidence>
<dbReference type="EMBL" id="WHZX01000012">
    <property type="protein sequence ID" value="NEG72686.1"/>
    <property type="molecule type" value="Genomic_DNA"/>
</dbReference>
<dbReference type="GO" id="GO:0003677">
    <property type="term" value="F:DNA binding"/>
    <property type="evidence" value="ECO:0007669"/>
    <property type="project" value="UniProtKB-KW"/>
</dbReference>
<dbReference type="PRINTS" id="PR00039">
    <property type="entry name" value="HTHLYSR"/>
</dbReference>
<dbReference type="InterPro" id="IPR036390">
    <property type="entry name" value="WH_DNA-bd_sf"/>
</dbReference>
<evidence type="ECO:0000256" key="2">
    <source>
        <dbReference type="ARBA" id="ARBA00023015"/>
    </source>
</evidence>
<dbReference type="FunFam" id="1.10.10.10:FF:000001">
    <property type="entry name" value="LysR family transcriptional regulator"/>
    <property type="match status" value="1"/>
</dbReference>
<comment type="caution">
    <text evidence="6">The sequence shown here is derived from an EMBL/GenBank/DDBJ whole genome shotgun (WGS) entry which is preliminary data.</text>
</comment>
<dbReference type="SUPFAM" id="SSF53850">
    <property type="entry name" value="Periplasmic binding protein-like II"/>
    <property type="match status" value="1"/>
</dbReference>
<evidence type="ECO:0000256" key="1">
    <source>
        <dbReference type="ARBA" id="ARBA00009437"/>
    </source>
</evidence>
<evidence type="ECO:0000313" key="7">
    <source>
        <dbReference type="Proteomes" id="UP000469943"/>
    </source>
</evidence>
<feature type="domain" description="HTH lysR-type" evidence="5">
    <location>
        <begin position="12"/>
        <end position="69"/>
    </location>
</feature>
<comment type="similarity">
    <text evidence="1">Belongs to the LysR transcriptional regulatory family.</text>
</comment>
<proteinExistence type="inferred from homology"/>
<keyword evidence="4" id="KW-0804">Transcription</keyword>
<evidence type="ECO:0000259" key="5">
    <source>
        <dbReference type="PROSITE" id="PS50931"/>
    </source>
</evidence>
<dbReference type="PROSITE" id="PS50931">
    <property type="entry name" value="HTH_LYSR"/>
    <property type="match status" value="1"/>
</dbReference>
<dbReference type="SUPFAM" id="SSF46785">
    <property type="entry name" value="Winged helix' DNA-binding domain"/>
    <property type="match status" value="1"/>
</dbReference>
<dbReference type="GO" id="GO:0032993">
    <property type="term" value="C:protein-DNA complex"/>
    <property type="evidence" value="ECO:0007669"/>
    <property type="project" value="TreeGrafter"/>
</dbReference>
<dbReference type="InterPro" id="IPR036388">
    <property type="entry name" value="WH-like_DNA-bd_sf"/>
</dbReference>